<comment type="caution">
    <text evidence="5">The sequence shown here is derived from an EMBL/GenBank/DDBJ whole genome shotgun (WGS) entry which is preliminary data.</text>
</comment>
<dbReference type="SUPFAM" id="SSF48403">
    <property type="entry name" value="Ankyrin repeat"/>
    <property type="match status" value="1"/>
</dbReference>
<feature type="repeat" description="ANK" evidence="3">
    <location>
        <begin position="228"/>
        <end position="264"/>
    </location>
</feature>
<organism evidence="5 6">
    <name type="scientific">Pomacea canaliculata</name>
    <name type="common">Golden apple snail</name>
    <dbReference type="NCBI Taxonomy" id="400727"/>
    <lineage>
        <taxon>Eukaryota</taxon>
        <taxon>Metazoa</taxon>
        <taxon>Spiralia</taxon>
        <taxon>Lophotrochozoa</taxon>
        <taxon>Mollusca</taxon>
        <taxon>Gastropoda</taxon>
        <taxon>Caenogastropoda</taxon>
        <taxon>Architaenioglossa</taxon>
        <taxon>Ampullarioidea</taxon>
        <taxon>Ampullariidae</taxon>
        <taxon>Pomacea</taxon>
    </lineage>
</organism>
<feature type="domain" description="SOCS box" evidence="4">
    <location>
        <begin position="361"/>
        <end position="409"/>
    </location>
</feature>
<evidence type="ECO:0000313" key="5">
    <source>
        <dbReference type="EMBL" id="PVD35435.1"/>
    </source>
</evidence>
<proteinExistence type="predicted"/>
<feature type="repeat" description="ANK" evidence="3">
    <location>
        <begin position="127"/>
        <end position="159"/>
    </location>
</feature>
<accession>A0A2T7PPV0</accession>
<dbReference type="Proteomes" id="UP000245119">
    <property type="component" value="Linkage Group LG2"/>
</dbReference>
<dbReference type="PROSITE" id="PS50225">
    <property type="entry name" value="SOCS"/>
    <property type="match status" value="1"/>
</dbReference>
<keyword evidence="1" id="KW-0677">Repeat</keyword>
<dbReference type="GO" id="GO:0035556">
    <property type="term" value="P:intracellular signal transduction"/>
    <property type="evidence" value="ECO:0007669"/>
    <property type="project" value="InterPro"/>
</dbReference>
<dbReference type="InterPro" id="IPR036770">
    <property type="entry name" value="Ankyrin_rpt-contain_sf"/>
</dbReference>
<evidence type="ECO:0000256" key="1">
    <source>
        <dbReference type="ARBA" id="ARBA00022737"/>
    </source>
</evidence>
<dbReference type="Pfam" id="PF12796">
    <property type="entry name" value="Ank_2"/>
    <property type="match status" value="3"/>
</dbReference>
<feature type="repeat" description="ANK" evidence="3">
    <location>
        <begin position="27"/>
        <end position="59"/>
    </location>
</feature>
<evidence type="ECO:0000256" key="3">
    <source>
        <dbReference type="PROSITE-ProRule" id="PRU00023"/>
    </source>
</evidence>
<dbReference type="Gene3D" id="1.25.40.20">
    <property type="entry name" value="Ankyrin repeat-containing domain"/>
    <property type="match status" value="2"/>
</dbReference>
<dbReference type="PANTHER" id="PTHR24198:SF165">
    <property type="entry name" value="ANKYRIN REPEAT-CONTAINING PROTEIN-RELATED"/>
    <property type="match status" value="1"/>
</dbReference>
<dbReference type="SMART" id="SM00248">
    <property type="entry name" value="ANK"/>
    <property type="match status" value="8"/>
</dbReference>
<evidence type="ECO:0000259" key="4">
    <source>
        <dbReference type="PROSITE" id="PS50225"/>
    </source>
</evidence>
<dbReference type="PROSITE" id="PS50088">
    <property type="entry name" value="ANK_REPEAT"/>
    <property type="match status" value="7"/>
</dbReference>
<dbReference type="PROSITE" id="PS50297">
    <property type="entry name" value="ANK_REP_REGION"/>
    <property type="match status" value="4"/>
</dbReference>
<feature type="repeat" description="ANK" evidence="3">
    <location>
        <begin position="160"/>
        <end position="192"/>
    </location>
</feature>
<dbReference type="OrthoDB" id="20872at2759"/>
<evidence type="ECO:0000256" key="2">
    <source>
        <dbReference type="ARBA" id="ARBA00023043"/>
    </source>
</evidence>
<dbReference type="PRINTS" id="PR01415">
    <property type="entry name" value="ANKYRIN"/>
</dbReference>
<protein>
    <recommendedName>
        <fullName evidence="4">SOCS box domain-containing protein</fullName>
    </recommendedName>
</protein>
<dbReference type="AlphaFoldDB" id="A0A2T7PPV0"/>
<keyword evidence="6" id="KW-1185">Reference proteome</keyword>
<evidence type="ECO:0000313" key="6">
    <source>
        <dbReference type="Proteomes" id="UP000245119"/>
    </source>
</evidence>
<dbReference type="CDD" id="cd03587">
    <property type="entry name" value="SOCS"/>
    <property type="match status" value="1"/>
</dbReference>
<dbReference type="STRING" id="400727.A0A2T7PPV0"/>
<feature type="repeat" description="ANK" evidence="3">
    <location>
        <begin position="60"/>
        <end position="92"/>
    </location>
</feature>
<reference evidence="5 6" key="1">
    <citation type="submission" date="2018-04" db="EMBL/GenBank/DDBJ databases">
        <title>The genome of golden apple snail Pomacea canaliculata provides insight into stress tolerance and invasive adaptation.</title>
        <authorList>
            <person name="Liu C."/>
            <person name="Liu B."/>
            <person name="Ren Y."/>
            <person name="Zhang Y."/>
            <person name="Wang H."/>
            <person name="Li S."/>
            <person name="Jiang F."/>
            <person name="Yin L."/>
            <person name="Zhang G."/>
            <person name="Qian W."/>
            <person name="Fan W."/>
        </authorList>
    </citation>
    <scope>NUCLEOTIDE SEQUENCE [LARGE SCALE GENOMIC DNA]</scope>
    <source>
        <strain evidence="5">SZHN2017</strain>
        <tissue evidence="5">Muscle</tissue>
    </source>
</reference>
<dbReference type="InterPro" id="IPR036036">
    <property type="entry name" value="SOCS_box-like_dom_sf"/>
</dbReference>
<dbReference type="EMBL" id="PZQS01000002">
    <property type="protein sequence ID" value="PVD35435.1"/>
    <property type="molecule type" value="Genomic_DNA"/>
</dbReference>
<dbReference type="InterPro" id="IPR002110">
    <property type="entry name" value="Ankyrin_rpt"/>
</dbReference>
<dbReference type="Pfam" id="PF07525">
    <property type="entry name" value="SOCS_box"/>
    <property type="match status" value="1"/>
</dbReference>
<feature type="repeat" description="ANK" evidence="3">
    <location>
        <begin position="1"/>
        <end position="26"/>
    </location>
</feature>
<keyword evidence="2 3" id="KW-0040">ANK repeat</keyword>
<dbReference type="SUPFAM" id="SSF158235">
    <property type="entry name" value="SOCS box-like"/>
    <property type="match status" value="1"/>
</dbReference>
<name>A0A2T7PPV0_POMCA</name>
<dbReference type="InterPro" id="IPR001496">
    <property type="entry name" value="SOCS_box"/>
</dbReference>
<sequence length="427" mass="47220">MAIDSGLIDVVALLYNDGADFDMVDEDGSYPLHRAILRDQLAVAKFLCEHGININLPDGKGCFAVHLAIMTEQYELAELLLQNGAFVDVQDGHGNWSPLHLACMKGNAKLVNALIEHGANIEAKDKYCRSPLFVAIGKDRREIVSLLLKFQAEVNIFDDAGMTPVHTAAVLNLLPIMELLITAGADVNLKDPNNEQTALMMVSGLKATEALECLLRHGADPNIGDKRHSYTPLHRAQMLNRPGPGLRATELLLKAGANLAMQDHQGYTPLERCIFTAVMRQQRRLPCIKLLVESGASLGPGPQTFGKSSPLFWLTFSGMLREAFYLANVGWPLKKEPWIALPGKTPQQDQLHAFFRLCYCNPASLRHLCRTTLRQQLAHVTGDTQIFPAIELLPLPTVFKSFLAFQDKDYSDSTDILGTVFSYSEED</sequence>
<feature type="repeat" description="ANK" evidence="3">
    <location>
        <begin position="94"/>
        <end position="126"/>
    </location>
</feature>
<dbReference type="Gene3D" id="1.10.750.20">
    <property type="entry name" value="SOCS box"/>
    <property type="match status" value="1"/>
</dbReference>
<gene>
    <name evidence="5" type="ORF">C0Q70_02397</name>
</gene>
<dbReference type="PANTHER" id="PTHR24198">
    <property type="entry name" value="ANKYRIN REPEAT AND PROTEIN KINASE DOMAIN-CONTAINING PROTEIN"/>
    <property type="match status" value="1"/>
</dbReference>
<dbReference type="SMART" id="SM00969">
    <property type="entry name" value="SOCS_box"/>
    <property type="match status" value="1"/>
</dbReference>